<dbReference type="Proteomes" id="UP000265618">
    <property type="component" value="Unassembled WGS sequence"/>
</dbReference>
<dbReference type="EMBL" id="BDIP01009202">
    <property type="protein sequence ID" value="GIQ92211.1"/>
    <property type="molecule type" value="Genomic_DNA"/>
</dbReference>
<accession>A0A9K3DCH5</accession>
<feature type="non-terminal residue" evidence="1">
    <location>
        <position position="83"/>
    </location>
</feature>
<proteinExistence type="predicted"/>
<sequence length="83" mass="9055">EEGAPRILPIYCPAAVGRVLTRVVGVPSCHIHTLSPSLPVSFTVTQRDRDKPTDRPVYTKVSIQCVMSMRGDLSLSLSLSLHP</sequence>
<protein>
    <submittedName>
        <fullName evidence="1">Uncharacterized protein</fullName>
    </submittedName>
</protein>
<evidence type="ECO:0000313" key="2">
    <source>
        <dbReference type="Proteomes" id="UP000265618"/>
    </source>
</evidence>
<dbReference type="AlphaFoldDB" id="A0A9K3DCH5"/>
<comment type="caution">
    <text evidence="1">The sequence shown here is derived from an EMBL/GenBank/DDBJ whole genome shotgun (WGS) entry which is preliminary data.</text>
</comment>
<organism evidence="1 2">
    <name type="scientific">Kipferlia bialata</name>
    <dbReference type="NCBI Taxonomy" id="797122"/>
    <lineage>
        <taxon>Eukaryota</taxon>
        <taxon>Metamonada</taxon>
        <taxon>Carpediemonas-like organisms</taxon>
        <taxon>Kipferlia</taxon>
    </lineage>
</organism>
<name>A0A9K3DCH5_9EUKA</name>
<reference evidence="1 2" key="1">
    <citation type="journal article" date="2018" name="PLoS ONE">
        <title>The draft genome of Kipferlia bialata reveals reductive genome evolution in fornicate parasites.</title>
        <authorList>
            <person name="Tanifuji G."/>
            <person name="Takabayashi S."/>
            <person name="Kume K."/>
            <person name="Takagi M."/>
            <person name="Nakayama T."/>
            <person name="Kamikawa R."/>
            <person name="Inagaki Y."/>
            <person name="Hashimoto T."/>
        </authorList>
    </citation>
    <scope>NUCLEOTIDE SEQUENCE [LARGE SCALE GENOMIC DNA]</scope>
    <source>
        <strain evidence="1">NY0173</strain>
    </source>
</reference>
<keyword evidence="2" id="KW-1185">Reference proteome</keyword>
<evidence type="ECO:0000313" key="1">
    <source>
        <dbReference type="EMBL" id="GIQ92211.1"/>
    </source>
</evidence>
<gene>
    <name evidence="1" type="ORF">KIPB_015856</name>
</gene>